<proteinExistence type="predicted"/>
<organism evidence="2 3">
    <name type="scientific">Ilex paraguariensis</name>
    <name type="common">yerba mate</name>
    <dbReference type="NCBI Taxonomy" id="185542"/>
    <lineage>
        <taxon>Eukaryota</taxon>
        <taxon>Viridiplantae</taxon>
        <taxon>Streptophyta</taxon>
        <taxon>Embryophyta</taxon>
        <taxon>Tracheophyta</taxon>
        <taxon>Spermatophyta</taxon>
        <taxon>Magnoliopsida</taxon>
        <taxon>eudicotyledons</taxon>
        <taxon>Gunneridae</taxon>
        <taxon>Pentapetalae</taxon>
        <taxon>asterids</taxon>
        <taxon>campanulids</taxon>
        <taxon>Aquifoliales</taxon>
        <taxon>Aquifoliaceae</taxon>
        <taxon>Ilex</taxon>
    </lineage>
</organism>
<evidence type="ECO:0000259" key="1">
    <source>
        <dbReference type="Pfam" id="PF09409"/>
    </source>
</evidence>
<dbReference type="SUPFAM" id="SSF143503">
    <property type="entry name" value="PUG domain-like"/>
    <property type="match status" value="1"/>
</dbReference>
<sequence>MQELKKVSLPVEPAALPVKPASLPIKPDLLPVKPATTVELMRDCLRSLRHQHKDDDAKVKRAFQTLLIYVRNIANNPDEGKFRKIRLSNPAFLDRVGIFKEGIEFLELCGFERVGGGNFLCIPPEKTDMAVLRSAGQVLNSALTNPFFGLLSR</sequence>
<name>A0ABC8UJX7_9AQUA</name>
<reference evidence="2 3" key="1">
    <citation type="submission" date="2024-02" db="EMBL/GenBank/DDBJ databases">
        <authorList>
            <person name="Vignale AGUSTIN F."/>
            <person name="Sosa J E."/>
            <person name="Modenutti C."/>
        </authorList>
    </citation>
    <scope>NUCLEOTIDE SEQUENCE [LARGE SCALE GENOMIC DNA]</scope>
</reference>
<protein>
    <recommendedName>
        <fullName evidence="1">PUB domain-containing protein</fullName>
    </recommendedName>
</protein>
<feature type="domain" description="PUB" evidence="1">
    <location>
        <begin position="58"/>
        <end position="128"/>
    </location>
</feature>
<dbReference type="PANTHER" id="PTHR46713:SF4">
    <property type="entry name" value="UBIQUITIN-ASSOCIATED (UBA)_TS-N DOMAIN PROTEIN"/>
    <property type="match status" value="1"/>
</dbReference>
<dbReference type="Gene3D" id="1.20.58.2190">
    <property type="match status" value="1"/>
</dbReference>
<dbReference type="InterPro" id="IPR018997">
    <property type="entry name" value="PUB_domain"/>
</dbReference>
<dbReference type="InterPro" id="IPR036339">
    <property type="entry name" value="PUB-like_dom_sf"/>
</dbReference>
<evidence type="ECO:0000313" key="2">
    <source>
        <dbReference type="EMBL" id="CAK9181361.1"/>
    </source>
</evidence>
<dbReference type="CDD" id="cd10461">
    <property type="entry name" value="PUB_UBA_plant"/>
    <property type="match status" value="1"/>
</dbReference>
<keyword evidence="3" id="KW-1185">Reference proteome</keyword>
<dbReference type="EMBL" id="CAUOFW020008003">
    <property type="protein sequence ID" value="CAK9181361.1"/>
    <property type="molecule type" value="Genomic_DNA"/>
</dbReference>
<gene>
    <name evidence="2" type="ORF">ILEXP_LOCUS51414</name>
</gene>
<dbReference type="PANTHER" id="PTHR46713">
    <property type="entry name" value="F13M7.16 PROTEIN"/>
    <property type="match status" value="1"/>
</dbReference>
<evidence type="ECO:0000313" key="3">
    <source>
        <dbReference type="Proteomes" id="UP001642360"/>
    </source>
</evidence>
<dbReference type="Pfam" id="PF09409">
    <property type="entry name" value="PUB"/>
    <property type="match status" value="1"/>
</dbReference>
<dbReference type="SMART" id="SM00580">
    <property type="entry name" value="PUG"/>
    <property type="match status" value="1"/>
</dbReference>
<comment type="caution">
    <text evidence="2">The sequence shown here is derived from an EMBL/GenBank/DDBJ whole genome shotgun (WGS) entry which is preliminary data.</text>
</comment>
<accession>A0ABC8UJX7</accession>
<dbReference type="AlphaFoldDB" id="A0ABC8UJX7"/>
<dbReference type="Proteomes" id="UP001642360">
    <property type="component" value="Unassembled WGS sequence"/>
</dbReference>